<keyword evidence="10" id="KW-1185">Reference proteome</keyword>
<dbReference type="PANTHER" id="PTHR33362:SF2">
    <property type="entry name" value="TRAP TRANSPORTER LARGE PERMEASE PROTEIN"/>
    <property type="match status" value="1"/>
</dbReference>
<feature type="transmembrane region" description="Helical" evidence="7">
    <location>
        <begin position="368"/>
        <end position="390"/>
    </location>
</feature>
<feature type="transmembrane region" description="Helical" evidence="7">
    <location>
        <begin position="402"/>
        <end position="424"/>
    </location>
</feature>
<feature type="transmembrane region" description="Helical" evidence="7">
    <location>
        <begin position="226"/>
        <end position="244"/>
    </location>
</feature>
<keyword evidence="5 7" id="KW-1133">Transmembrane helix</keyword>
<evidence type="ECO:0000256" key="3">
    <source>
        <dbReference type="ARBA" id="ARBA00022519"/>
    </source>
</evidence>
<keyword evidence="6 7" id="KW-0472">Membrane</keyword>
<organism evidence="9 10">
    <name type="scientific">Pontibacterium sinense</name>
    <dbReference type="NCBI Taxonomy" id="2781979"/>
    <lineage>
        <taxon>Bacteria</taxon>
        <taxon>Pseudomonadati</taxon>
        <taxon>Pseudomonadota</taxon>
        <taxon>Gammaproteobacteria</taxon>
        <taxon>Oceanospirillales</taxon>
        <taxon>Oceanospirillaceae</taxon>
        <taxon>Pontibacterium</taxon>
    </lineage>
</organism>
<comment type="caution">
    <text evidence="9">The sequence shown here is derived from an EMBL/GenBank/DDBJ whole genome shotgun (WGS) entry which is preliminary data.</text>
</comment>
<evidence type="ECO:0000256" key="6">
    <source>
        <dbReference type="ARBA" id="ARBA00023136"/>
    </source>
</evidence>
<feature type="transmembrane region" description="Helical" evidence="7">
    <location>
        <begin position="61"/>
        <end position="87"/>
    </location>
</feature>
<dbReference type="EMBL" id="JADEYS010000012">
    <property type="protein sequence ID" value="MBE9398080.1"/>
    <property type="molecule type" value="Genomic_DNA"/>
</dbReference>
<evidence type="ECO:0000256" key="2">
    <source>
        <dbReference type="ARBA" id="ARBA00022475"/>
    </source>
</evidence>
<feature type="transmembrane region" description="Helical" evidence="7">
    <location>
        <begin position="34"/>
        <end position="54"/>
    </location>
</feature>
<dbReference type="NCBIfam" id="TIGR00786">
    <property type="entry name" value="dctM"/>
    <property type="match status" value="1"/>
</dbReference>
<name>A0A8J7FAP1_9GAMM</name>
<feature type="transmembrane region" description="Helical" evidence="7">
    <location>
        <begin position="99"/>
        <end position="129"/>
    </location>
</feature>
<comment type="function">
    <text evidence="7">Part of the tripartite ATP-independent periplasmic (TRAP) transport system.</text>
</comment>
<keyword evidence="7" id="KW-0813">Transport</keyword>
<protein>
    <recommendedName>
        <fullName evidence="7">TRAP transporter large permease protein</fullName>
    </recommendedName>
</protein>
<feature type="domain" description="TRAP C4-dicarboxylate transport system permease DctM subunit" evidence="8">
    <location>
        <begin position="15"/>
        <end position="423"/>
    </location>
</feature>
<comment type="subcellular location">
    <subcellularLocation>
        <location evidence="1 7">Cell inner membrane</location>
        <topology evidence="1 7">Multi-pass membrane protein</topology>
    </subcellularLocation>
</comment>
<feature type="transmembrane region" description="Helical" evidence="7">
    <location>
        <begin position="323"/>
        <end position="340"/>
    </location>
</feature>
<evidence type="ECO:0000256" key="1">
    <source>
        <dbReference type="ARBA" id="ARBA00004429"/>
    </source>
</evidence>
<keyword evidence="3 7" id="KW-0997">Cell inner membrane</keyword>
<feature type="transmembrane region" description="Helical" evidence="7">
    <location>
        <begin position="250"/>
        <end position="269"/>
    </location>
</feature>
<evidence type="ECO:0000256" key="7">
    <source>
        <dbReference type="RuleBase" id="RU369079"/>
    </source>
</evidence>
<keyword evidence="4 7" id="KW-0812">Transmembrane</keyword>
<comment type="subunit">
    <text evidence="7">The complex comprises the extracytoplasmic solute receptor protein and the two transmembrane proteins.</text>
</comment>
<dbReference type="Proteomes" id="UP000640333">
    <property type="component" value="Unassembled WGS sequence"/>
</dbReference>
<reference evidence="9" key="1">
    <citation type="submission" date="2020-10" db="EMBL/GenBank/DDBJ databases">
        <title>Bacterium isolated from coastal waters sediment.</title>
        <authorList>
            <person name="Chen R.-J."/>
            <person name="Lu D.-C."/>
            <person name="Zhu K.-L."/>
            <person name="Du Z.-J."/>
        </authorList>
    </citation>
    <scope>NUCLEOTIDE SEQUENCE</scope>
    <source>
        <strain evidence="9">N1Y112</strain>
    </source>
</reference>
<gene>
    <name evidence="9" type="ORF">IOQ59_12500</name>
</gene>
<feature type="transmembrane region" description="Helical" evidence="7">
    <location>
        <begin position="345"/>
        <end position="362"/>
    </location>
</feature>
<accession>A0A8J7FAP1</accession>
<dbReference type="PANTHER" id="PTHR33362">
    <property type="entry name" value="SIALIC ACID TRAP TRANSPORTER PERMEASE PROTEIN SIAT-RELATED"/>
    <property type="match status" value="1"/>
</dbReference>
<evidence type="ECO:0000313" key="9">
    <source>
        <dbReference type="EMBL" id="MBE9398080.1"/>
    </source>
</evidence>
<evidence type="ECO:0000313" key="10">
    <source>
        <dbReference type="Proteomes" id="UP000640333"/>
    </source>
</evidence>
<dbReference type="Pfam" id="PF06808">
    <property type="entry name" value="DctM"/>
    <property type="match status" value="1"/>
</dbReference>
<comment type="similarity">
    <text evidence="7">Belongs to the TRAP transporter large permease family.</text>
</comment>
<evidence type="ECO:0000259" key="8">
    <source>
        <dbReference type="Pfam" id="PF06808"/>
    </source>
</evidence>
<feature type="transmembrane region" description="Helical" evidence="7">
    <location>
        <begin position="281"/>
        <end position="303"/>
    </location>
</feature>
<keyword evidence="2" id="KW-1003">Cell membrane</keyword>
<proteinExistence type="inferred from homology"/>
<feature type="transmembrane region" description="Helical" evidence="7">
    <location>
        <begin position="141"/>
        <end position="166"/>
    </location>
</feature>
<dbReference type="InterPro" id="IPR010656">
    <property type="entry name" value="DctM"/>
</dbReference>
<evidence type="ECO:0000256" key="5">
    <source>
        <dbReference type="ARBA" id="ARBA00022989"/>
    </source>
</evidence>
<dbReference type="AlphaFoldDB" id="A0A8J7FAP1"/>
<dbReference type="InterPro" id="IPR004681">
    <property type="entry name" value="TRAP_DctM"/>
</dbReference>
<sequence length="437" mass="46410">MRSRIMVEVALMAVAVLVILLTLGIPLPYCFGGGLMVMYFLGDVVMKGNMLWGFQQLGNPVLLAIPLFVLAGTIMSVSGIAASLLRFVNIFVGHLRGGLGVVATISCALIGAISGSGLTGVAAIGPLLIPEMEKQGYPREYATALIANASLLGLLIPPSVTMIVYGWVTDTSILACFLATLGPGLLIMANFSVVNIWLARKFPLKLEERPKGEEFVAEVSRRGFKATPALLMPVIILGGIYGGIMTPTEAAAVSVIYAIPVGFLIYKGLDWKTFLGAGKEASTSVGAIMLMILFSMILSQMFVLESVPQQLVEAIFSITEDKVILLILINVLLFLVGMVVNDVTAIILIAPLLLPLMEAIGISPVQFAAIMGVNTAMGGVTPPYASILYLGARIGKVQVTKVIRPAMILIITGYLPVVFLTSFWSDLSLGLPALFGY</sequence>
<evidence type="ECO:0000256" key="4">
    <source>
        <dbReference type="ARBA" id="ARBA00022692"/>
    </source>
</evidence>
<dbReference type="GO" id="GO:0005886">
    <property type="term" value="C:plasma membrane"/>
    <property type="evidence" value="ECO:0007669"/>
    <property type="project" value="UniProtKB-SubCell"/>
</dbReference>
<dbReference type="PIRSF" id="PIRSF006066">
    <property type="entry name" value="HI0050"/>
    <property type="match status" value="1"/>
</dbReference>
<dbReference type="GO" id="GO:0022857">
    <property type="term" value="F:transmembrane transporter activity"/>
    <property type="evidence" value="ECO:0007669"/>
    <property type="project" value="UniProtKB-UniRule"/>
</dbReference>
<feature type="transmembrane region" description="Helical" evidence="7">
    <location>
        <begin position="172"/>
        <end position="199"/>
    </location>
</feature>